<dbReference type="InterPro" id="IPR000203">
    <property type="entry name" value="GPS"/>
</dbReference>
<organism evidence="10 11">
    <name type="scientific">Clarias magur</name>
    <name type="common">Asian catfish</name>
    <name type="synonym">Macropteronotus magur</name>
    <dbReference type="NCBI Taxonomy" id="1594786"/>
    <lineage>
        <taxon>Eukaryota</taxon>
        <taxon>Metazoa</taxon>
        <taxon>Chordata</taxon>
        <taxon>Craniata</taxon>
        <taxon>Vertebrata</taxon>
        <taxon>Euteleostomi</taxon>
        <taxon>Actinopterygii</taxon>
        <taxon>Neopterygii</taxon>
        <taxon>Teleostei</taxon>
        <taxon>Ostariophysi</taxon>
        <taxon>Siluriformes</taxon>
        <taxon>Clariidae</taxon>
        <taxon>Clarias</taxon>
    </lineage>
</organism>
<feature type="domain" description="GAIN-B" evidence="8">
    <location>
        <begin position="360"/>
        <end position="508"/>
    </location>
</feature>
<dbReference type="GO" id="GO:0004930">
    <property type="term" value="F:G protein-coupled receptor activity"/>
    <property type="evidence" value="ECO:0007669"/>
    <property type="project" value="InterPro"/>
</dbReference>
<dbReference type="OrthoDB" id="8951579at2759"/>
<evidence type="ECO:0000313" key="10">
    <source>
        <dbReference type="EMBL" id="KAF5898675.1"/>
    </source>
</evidence>
<evidence type="ECO:0000256" key="6">
    <source>
        <dbReference type="SAM" id="MobiDB-lite"/>
    </source>
</evidence>
<feature type="domain" description="G-protein coupled receptors family 2 profile 2" evidence="9">
    <location>
        <begin position="516"/>
        <end position="752"/>
    </location>
</feature>
<evidence type="ECO:0000256" key="5">
    <source>
        <dbReference type="ARBA" id="ARBA00023157"/>
    </source>
</evidence>
<dbReference type="InterPro" id="IPR057244">
    <property type="entry name" value="GAIN_B"/>
</dbReference>
<dbReference type="SMART" id="SM00303">
    <property type="entry name" value="GPS"/>
    <property type="match status" value="1"/>
</dbReference>
<dbReference type="EMBL" id="QNUK01000191">
    <property type="protein sequence ID" value="KAF5898675.1"/>
    <property type="molecule type" value="Genomic_DNA"/>
</dbReference>
<dbReference type="InterPro" id="IPR046338">
    <property type="entry name" value="GAIN_dom_sf"/>
</dbReference>
<feature type="non-terminal residue" evidence="10">
    <location>
        <position position="1"/>
    </location>
</feature>
<evidence type="ECO:0000256" key="3">
    <source>
        <dbReference type="ARBA" id="ARBA00022989"/>
    </source>
</evidence>
<dbReference type="Proteomes" id="UP000727407">
    <property type="component" value="Unassembled WGS sequence"/>
</dbReference>
<evidence type="ECO:0000256" key="2">
    <source>
        <dbReference type="ARBA" id="ARBA00022692"/>
    </source>
</evidence>
<evidence type="ECO:0000256" key="1">
    <source>
        <dbReference type="ARBA" id="ARBA00004141"/>
    </source>
</evidence>
<keyword evidence="4 7" id="KW-0472">Membrane</keyword>
<dbReference type="PROSITE" id="PS50221">
    <property type="entry name" value="GAIN_B"/>
    <property type="match status" value="1"/>
</dbReference>
<feature type="transmembrane region" description="Helical" evidence="7">
    <location>
        <begin position="587"/>
        <end position="611"/>
    </location>
</feature>
<feature type="transmembrane region" description="Helical" evidence="7">
    <location>
        <begin position="515"/>
        <end position="538"/>
    </location>
</feature>
<dbReference type="GO" id="GO:0005886">
    <property type="term" value="C:plasma membrane"/>
    <property type="evidence" value="ECO:0007669"/>
    <property type="project" value="TreeGrafter"/>
</dbReference>
<dbReference type="Pfam" id="PF01825">
    <property type="entry name" value="GPS"/>
    <property type="match status" value="1"/>
</dbReference>
<dbReference type="InterPro" id="IPR017981">
    <property type="entry name" value="GPCR_2-like_7TM"/>
</dbReference>
<dbReference type="PROSITE" id="PS50261">
    <property type="entry name" value="G_PROTEIN_RECEP_F2_4"/>
    <property type="match status" value="1"/>
</dbReference>
<dbReference type="Pfam" id="PF00002">
    <property type="entry name" value="7tm_2"/>
    <property type="match status" value="1"/>
</dbReference>
<dbReference type="GO" id="GO:0007166">
    <property type="term" value="P:cell surface receptor signaling pathway"/>
    <property type="evidence" value="ECO:0007669"/>
    <property type="project" value="InterPro"/>
</dbReference>
<dbReference type="PANTHER" id="PTHR12011:SF435">
    <property type="entry name" value="ADHESION G PROTEIN-COUPLED RECEPTOR G1-RELATED"/>
    <property type="match status" value="1"/>
</dbReference>
<dbReference type="Gene3D" id="1.20.1070.10">
    <property type="entry name" value="Rhodopsin 7-helix transmembrane proteins"/>
    <property type="match status" value="1"/>
</dbReference>
<feature type="transmembrane region" description="Helical" evidence="7">
    <location>
        <begin position="623"/>
        <end position="645"/>
    </location>
</feature>
<dbReference type="AlphaFoldDB" id="A0A8J4TNT0"/>
<name>A0A8J4TNT0_CLAMG</name>
<evidence type="ECO:0000256" key="7">
    <source>
        <dbReference type="SAM" id="Phobius"/>
    </source>
</evidence>
<dbReference type="InterPro" id="IPR000832">
    <property type="entry name" value="GPCR_2_secretin-like"/>
</dbReference>
<dbReference type="Gene3D" id="2.60.220.50">
    <property type="match status" value="1"/>
</dbReference>
<keyword evidence="2 7" id="KW-0812">Transmembrane</keyword>
<feature type="compositionally biased region" description="Low complexity" evidence="6">
    <location>
        <begin position="125"/>
        <end position="138"/>
    </location>
</feature>
<reference evidence="10" key="1">
    <citation type="submission" date="2020-07" db="EMBL/GenBank/DDBJ databases">
        <title>Clarias magur genome sequencing, assembly and annotation.</title>
        <authorList>
            <person name="Kushwaha B."/>
            <person name="Kumar R."/>
            <person name="Das P."/>
            <person name="Joshi C.G."/>
            <person name="Kumar D."/>
            <person name="Nagpure N.S."/>
            <person name="Pandey M."/>
            <person name="Agarwal S."/>
            <person name="Srivastava S."/>
            <person name="Singh M."/>
            <person name="Sahoo L."/>
            <person name="Jayasankar P."/>
            <person name="Meher P.K."/>
            <person name="Koringa P.G."/>
            <person name="Iquebal M.A."/>
            <person name="Das S.P."/>
            <person name="Bit A."/>
            <person name="Patnaik S."/>
            <person name="Patel N."/>
            <person name="Shah T.M."/>
            <person name="Hinsu A."/>
            <person name="Jena J.K."/>
        </authorList>
    </citation>
    <scope>NUCLEOTIDE SEQUENCE</scope>
    <source>
        <strain evidence="10">CIFAMagur01</strain>
        <tissue evidence="10">Testis</tissue>
    </source>
</reference>
<keyword evidence="3 7" id="KW-1133">Transmembrane helix</keyword>
<dbReference type="GO" id="GO:0007189">
    <property type="term" value="P:adenylate cyclase-activating G protein-coupled receptor signaling pathway"/>
    <property type="evidence" value="ECO:0007669"/>
    <property type="project" value="TreeGrafter"/>
</dbReference>
<dbReference type="CDD" id="cd13952">
    <property type="entry name" value="7tm_classB"/>
    <property type="match status" value="1"/>
</dbReference>
<evidence type="ECO:0000259" key="9">
    <source>
        <dbReference type="PROSITE" id="PS50261"/>
    </source>
</evidence>
<comment type="subcellular location">
    <subcellularLocation>
        <location evidence="1">Membrane</location>
        <topology evidence="1">Multi-pass membrane protein</topology>
    </subcellularLocation>
</comment>
<accession>A0A8J4TNT0</accession>
<protein>
    <submittedName>
        <fullName evidence="10">Adhesion G-protein coupled receptor G5-like</fullName>
    </submittedName>
</protein>
<keyword evidence="5" id="KW-1015">Disulfide bond</keyword>
<feature type="transmembrane region" description="Helical" evidence="7">
    <location>
        <begin position="672"/>
        <end position="698"/>
    </location>
</feature>
<comment type="caution">
    <text evidence="10">The sequence shown here is derived from an EMBL/GenBank/DDBJ whole genome shotgun (WGS) entry which is preliminary data.</text>
</comment>
<sequence length="752" mass="82622">MARAARTGPDRTGKQKNPHMFCVQCEKQDSVLIRVLQLLTSVCEDARLDSVLPAARKQRDGAELGCVVSSCPPRCTRVSAAQGNFSHSSFCSEGETRRPVGVSDCTSCDSPGSGDAHASERSAAARDASGPSGSSSPSYPALCLTTDTFTDTSAAMDRRVGNLLLLVLILTVRGHAADEDRDLEMCGVWKNSGTSLTMDVDVKTGCTGITISANTSTLSIRGSVTAKCKQSEVHDLKDPGSNFSSFCVFWEPLLDQLMVEVNKENFTLCKARELQPRCCTYLSAGLQTAASLQYGIINGSVRGDLLSPNVMEVYEFKGDTLDCKNYFCTKAVQKSRGANMIEDAVMRSAEVGRVYMPCVESTVIEMKEDFAGTNVTLFAPRGVSPASLPALHLPACLKREKNKTSKVVCSYYKNSSFFQTSSHRILEDVVGISVENEIIADLPEPVRITFRHMKTKSRKCVSWDTRTDNEVVWRETGCVTRALSAGETECCCNHLTYFAILVDLNPTRNVRHLEALTFITAVGCAISIASCAILFISLCRQRKLKNKSSLVHRGLVVALFLLLVLFVLTGTVANVASEGVCSVIGALLHYMLISVLCWMAVEVIHTFWMMYMVFNQTPNPWTWYLLGFGAPALPVIILGSIGGVYGQRMVNSDDDLTKPYRMCWMTNSKSALMAHFIINMGLLVAVVSSGIIMLVQVFRKIRNRDEWRRNRVAFLSIWGLSCLFGSTWALAFFTSEPSETVIFLFCIINSLQ</sequence>
<feature type="transmembrane region" description="Helical" evidence="7">
    <location>
        <begin position="710"/>
        <end position="733"/>
    </location>
</feature>
<feature type="transmembrane region" description="Helical" evidence="7">
    <location>
        <begin position="550"/>
        <end position="575"/>
    </location>
</feature>
<keyword evidence="10" id="KW-0675">Receptor</keyword>
<evidence type="ECO:0000256" key="4">
    <source>
        <dbReference type="ARBA" id="ARBA00023136"/>
    </source>
</evidence>
<dbReference type="PANTHER" id="PTHR12011">
    <property type="entry name" value="ADHESION G-PROTEIN COUPLED RECEPTOR"/>
    <property type="match status" value="1"/>
</dbReference>
<evidence type="ECO:0000259" key="8">
    <source>
        <dbReference type="PROSITE" id="PS50221"/>
    </source>
</evidence>
<keyword evidence="11" id="KW-1185">Reference proteome</keyword>
<gene>
    <name evidence="10" type="primary">adgrg1</name>
    <name evidence="10" type="ORF">DAT39_011593</name>
</gene>
<evidence type="ECO:0000313" key="11">
    <source>
        <dbReference type="Proteomes" id="UP000727407"/>
    </source>
</evidence>
<feature type="region of interest" description="Disordered" evidence="6">
    <location>
        <begin position="113"/>
        <end position="139"/>
    </location>
</feature>
<proteinExistence type="predicted"/>